<dbReference type="InterPro" id="IPR029058">
    <property type="entry name" value="AB_hydrolase_fold"/>
</dbReference>
<evidence type="ECO:0000313" key="8">
    <source>
        <dbReference type="EMBL" id="QEE13690.1"/>
    </source>
</evidence>
<evidence type="ECO:0000256" key="6">
    <source>
        <dbReference type="RuleBase" id="RU361235"/>
    </source>
</evidence>
<dbReference type="Pfam" id="PF00135">
    <property type="entry name" value="COesterase"/>
    <property type="match status" value="1"/>
</dbReference>
<evidence type="ECO:0000256" key="5">
    <source>
        <dbReference type="ARBA" id="ARBA00023180"/>
    </source>
</evidence>
<name>A0A5B9D4Q8_MYTSE</name>
<sequence length="540" mass="60417">MKCGKRIVLFTLFAMNLVDQPAPEVTIEQGILSGKISTDGSFFEYVGIPYATTNSSTRFKAPLPPPKWKGVFKAVDEFYQCPQNTPLGVLGVEDCLKINVYVPAQAKRPLPIMVYIHGGAFIMGNGGKTIVGPHFLVKHDVILVSFNYRLGALGFLCLGIKEAPGNAGLKDQVAALRWIQKNIAAFGGDPDNVTIFGTSAGGTSVSLLVASDATNGLFKRAIVHSGSSLTNWAINYNPVSVASSIVSMLGYDTKEPEKLYELYSKLSYKDLVLASAHIPIPQLMVQNGLLLPCVEKTFPGVESVLSDLPYNLLTNKPKNIPLMYSSTDREGLFFIDQETEETLHQCNKRTLFGEDLIFASKDEENKLSRKVKEYYFGKEQISEKNIMKLSDLYTHLNFEVPMILEAEKMARTIDAPVYSYYFTYSGGRNFVKVATTRYPNEKGACHGDDLLYIFNSLVWPYRVNDKDKIIIDRLTTMLTNFAKYGNPTPNDLPLKWAPHSKDQLNFLYFGDEMKMGSVPNPDTYQLWKDIYIKHRKTTVD</sequence>
<keyword evidence="3 6" id="KW-0378">Hydrolase</keyword>
<dbReference type="PROSITE" id="PS00122">
    <property type="entry name" value="CARBOXYLESTERASE_B_1"/>
    <property type="match status" value="1"/>
</dbReference>
<dbReference type="PANTHER" id="PTHR43142">
    <property type="entry name" value="CARBOXYLIC ESTER HYDROLASE"/>
    <property type="match status" value="1"/>
</dbReference>
<dbReference type="EC" id="3.1.1.-" evidence="6"/>
<evidence type="ECO:0000256" key="3">
    <source>
        <dbReference type="ARBA" id="ARBA00022801"/>
    </source>
</evidence>
<accession>A0A5B9D4Q8</accession>
<comment type="similarity">
    <text evidence="1 6">Belongs to the type-B carboxylesterase/lipase family.</text>
</comment>
<dbReference type="PANTHER" id="PTHR43142:SF1">
    <property type="entry name" value="CARBOXYLIC ESTER HYDROLASE"/>
    <property type="match status" value="1"/>
</dbReference>
<dbReference type="GO" id="GO:0052689">
    <property type="term" value="F:carboxylic ester hydrolase activity"/>
    <property type="evidence" value="ECO:0007669"/>
    <property type="project" value="UniProtKB-KW"/>
</dbReference>
<evidence type="ECO:0000259" key="7">
    <source>
        <dbReference type="Pfam" id="PF00135"/>
    </source>
</evidence>
<dbReference type="EMBL" id="MK440550">
    <property type="protein sequence ID" value="QEE13690.1"/>
    <property type="molecule type" value="mRNA"/>
</dbReference>
<feature type="domain" description="Carboxylesterase type B" evidence="7">
    <location>
        <begin position="22"/>
        <end position="527"/>
    </location>
</feature>
<proteinExistence type="evidence at transcript level"/>
<dbReference type="InterPro" id="IPR019826">
    <property type="entry name" value="Carboxylesterase_B_AS"/>
</dbReference>
<dbReference type="AlphaFoldDB" id="A0A5B9D4Q8"/>
<evidence type="ECO:0000256" key="1">
    <source>
        <dbReference type="ARBA" id="ARBA00005964"/>
    </source>
</evidence>
<keyword evidence="5" id="KW-0325">Glycoprotein</keyword>
<dbReference type="SMR" id="A0A5B9D4Q8"/>
<dbReference type="Gene3D" id="3.40.50.1820">
    <property type="entry name" value="alpha/beta hydrolase"/>
    <property type="match status" value="1"/>
</dbReference>
<dbReference type="SUPFAM" id="SSF53474">
    <property type="entry name" value="alpha/beta-Hydrolases"/>
    <property type="match status" value="1"/>
</dbReference>
<dbReference type="InterPro" id="IPR002018">
    <property type="entry name" value="CarbesteraseB"/>
</dbReference>
<evidence type="ECO:0000256" key="4">
    <source>
        <dbReference type="ARBA" id="ARBA00023157"/>
    </source>
</evidence>
<evidence type="ECO:0000256" key="2">
    <source>
        <dbReference type="ARBA" id="ARBA00022487"/>
    </source>
</evidence>
<reference evidence="8" key="1">
    <citation type="submission" date="2019-01" db="EMBL/GenBank/DDBJ databases">
        <title>Identification of carboxylesterase genes and their expression profiles in the Walker Mythimna separata treated with chlorantraniliprole and lambda-cyhalothrin.</title>
        <authorList>
            <person name="Fan D."/>
            <person name="Liu Y."/>
        </authorList>
    </citation>
    <scope>NUCLEOTIDE SEQUENCE</scope>
</reference>
<protein>
    <recommendedName>
        <fullName evidence="6">Carboxylic ester hydrolase</fullName>
        <ecNumber evidence="6">3.1.1.-</ecNumber>
    </recommendedName>
</protein>
<organism evidence="8">
    <name type="scientific">Mythimna separata</name>
    <name type="common">Oriental armyworm</name>
    <name type="synonym">Pseudaletia separata</name>
    <dbReference type="NCBI Taxonomy" id="271217"/>
    <lineage>
        <taxon>Eukaryota</taxon>
        <taxon>Metazoa</taxon>
        <taxon>Ecdysozoa</taxon>
        <taxon>Arthropoda</taxon>
        <taxon>Hexapoda</taxon>
        <taxon>Insecta</taxon>
        <taxon>Pterygota</taxon>
        <taxon>Neoptera</taxon>
        <taxon>Endopterygota</taxon>
        <taxon>Lepidoptera</taxon>
        <taxon>Glossata</taxon>
        <taxon>Ditrysia</taxon>
        <taxon>Noctuoidea</taxon>
        <taxon>Noctuidae</taxon>
        <taxon>Noctuinae</taxon>
        <taxon>Hadenini</taxon>
        <taxon>Mythimna</taxon>
    </lineage>
</organism>
<keyword evidence="2" id="KW-0719">Serine esterase</keyword>
<keyword evidence="4" id="KW-1015">Disulfide bond</keyword>